<sequence>MITSFNILYIYSKSSSTAGPDWYSILQVEPFSHINSIKKQYKKLALILHPDKNTCIASEEAFKRVSEANQILSDKIKRKDYDLKLRIALQSQVTASKAGPVVVINESQPVDTFWTACSTCALFHQFDRRYVGHRLICPSCKKSFLAEEVLIQDELDDDNVDNEDNEVTGVNQKESRVRSTRATIRTRSIQDLANEPLKRSLRVPVKRKIDIVDDVSDSADKSRFNLRSRTKKVDEKPEMTLAEMQLEAKRKLQEKAKKLDKMKVKEKEDTNKNENVRVTEKEKEKRQRKMDKEKERTRGVVANLEKNGDLEVMVVEDSDFYDFDRDRTERCFKKAQVWAIYDDDDGMPRHYGLIDEVESVNPFVLKMSWLDMENTGDERLICWEKAGIHISCGRFKVSKKIVIDSVNVFSHLVLCERVAREVYCIYPRKGSIWALYSEKSMSGDDRSQMSRDTRSYDIVISLTSYSEMHGLSMAYLEKVEGFKTIFKRKEVGCHAIIWLEKDNFRLFSHQIPAKKLSGTEARDLPKDCWELDPASLPQDMLTLGWER</sequence>
<evidence type="ECO:0000313" key="3">
    <source>
        <dbReference type="EMBL" id="PIA58762.1"/>
    </source>
</evidence>
<dbReference type="Gene3D" id="1.10.287.110">
    <property type="entry name" value="DnaJ domain"/>
    <property type="match status" value="1"/>
</dbReference>
<dbReference type="PROSITE" id="PS50076">
    <property type="entry name" value="DNAJ_2"/>
    <property type="match status" value="1"/>
</dbReference>
<name>A0A2G5ESV1_AQUCA</name>
<dbReference type="PROSITE" id="PS00636">
    <property type="entry name" value="DNAJ_1"/>
    <property type="match status" value="1"/>
</dbReference>
<dbReference type="PANTHER" id="PTHR44137:SF24">
    <property type="entry name" value="DNAJ HEAT SHOCK N-TERMINAL DOMAIN-CONTAINING PROTEIN"/>
    <property type="match status" value="1"/>
</dbReference>
<dbReference type="PANTHER" id="PTHR44137">
    <property type="entry name" value="BNAC03G44070D PROTEIN"/>
    <property type="match status" value="1"/>
</dbReference>
<evidence type="ECO:0000259" key="2">
    <source>
        <dbReference type="PROSITE" id="PS50076"/>
    </source>
</evidence>
<dbReference type="InterPro" id="IPR018253">
    <property type="entry name" value="DnaJ_domain_CS"/>
</dbReference>
<dbReference type="SMART" id="SM00271">
    <property type="entry name" value="DnaJ"/>
    <property type="match status" value="1"/>
</dbReference>
<dbReference type="InterPro" id="IPR024593">
    <property type="entry name" value="DUF3444"/>
</dbReference>
<dbReference type="FunCoup" id="A0A2G5ESV1">
    <property type="interactions" value="933"/>
</dbReference>
<dbReference type="SUPFAM" id="SSF46565">
    <property type="entry name" value="Chaperone J-domain"/>
    <property type="match status" value="1"/>
</dbReference>
<organism evidence="3 4">
    <name type="scientific">Aquilegia coerulea</name>
    <name type="common">Rocky mountain columbine</name>
    <dbReference type="NCBI Taxonomy" id="218851"/>
    <lineage>
        <taxon>Eukaryota</taxon>
        <taxon>Viridiplantae</taxon>
        <taxon>Streptophyta</taxon>
        <taxon>Embryophyta</taxon>
        <taxon>Tracheophyta</taxon>
        <taxon>Spermatophyta</taxon>
        <taxon>Magnoliopsida</taxon>
        <taxon>Ranunculales</taxon>
        <taxon>Ranunculaceae</taxon>
        <taxon>Thalictroideae</taxon>
        <taxon>Aquilegia</taxon>
    </lineage>
</organism>
<proteinExistence type="predicted"/>
<reference evidence="3 4" key="1">
    <citation type="submission" date="2017-09" db="EMBL/GenBank/DDBJ databases">
        <title>WGS assembly of Aquilegia coerulea Goldsmith.</title>
        <authorList>
            <person name="Hodges S."/>
            <person name="Kramer E."/>
            <person name="Nordborg M."/>
            <person name="Tomkins J."/>
            <person name="Borevitz J."/>
            <person name="Derieg N."/>
            <person name="Yan J."/>
            <person name="Mihaltcheva S."/>
            <person name="Hayes R.D."/>
            <person name="Rokhsar D."/>
        </authorList>
    </citation>
    <scope>NUCLEOTIDE SEQUENCE [LARGE SCALE GENOMIC DNA]</scope>
    <source>
        <strain evidence="4">cv. Goldsmith</strain>
    </source>
</reference>
<accession>A0A2G5ESV1</accession>
<protein>
    <recommendedName>
        <fullName evidence="2">J domain-containing protein</fullName>
    </recommendedName>
</protein>
<evidence type="ECO:0000313" key="4">
    <source>
        <dbReference type="Proteomes" id="UP000230069"/>
    </source>
</evidence>
<dbReference type="EMBL" id="KZ305022">
    <property type="protein sequence ID" value="PIA58762.1"/>
    <property type="molecule type" value="Genomic_DNA"/>
</dbReference>
<dbReference type="InParanoid" id="A0A2G5ESV1"/>
<dbReference type="InterPro" id="IPR056988">
    <property type="entry name" value="Zn_ribbon_pln"/>
</dbReference>
<keyword evidence="4" id="KW-1185">Reference proteome</keyword>
<dbReference type="Pfam" id="PF23551">
    <property type="entry name" value="Zn_ribbon_20"/>
    <property type="match status" value="1"/>
</dbReference>
<dbReference type="Pfam" id="PF11926">
    <property type="entry name" value="DUF3444"/>
    <property type="match status" value="1"/>
</dbReference>
<feature type="region of interest" description="Disordered" evidence="1">
    <location>
        <begin position="257"/>
        <end position="296"/>
    </location>
</feature>
<dbReference type="Proteomes" id="UP000230069">
    <property type="component" value="Unassembled WGS sequence"/>
</dbReference>
<evidence type="ECO:0000256" key="1">
    <source>
        <dbReference type="SAM" id="MobiDB-lite"/>
    </source>
</evidence>
<dbReference type="InterPro" id="IPR036869">
    <property type="entry name" value="J_dom_sf"/>
</dbReference>
<gene>
    <name evidence="3" type="ORF">AQUCO_00500597v1</name>
</gene>
<dbReference type="AlphaFoldDB" id="A0A2G5ESV1"/>
<dbReference type="PRINTS" id="PR00625">
    <property type="entry name" value="JDOMAIN"/>
</dbReference>
<dbReference type="Pfam" id="PF00226">
    <property type="entry name" value="DnaJ"/>
    <property type="match status" value="1"/>
</dbReference>
<dbReference type="InterPro" id="IPR001623">
    <property type="entry name" value="DnaJ_domain"/>
</dbReference>
<feature type="domain" description="J" evidence="2">
    <location>
        <begin position="21"/>
        <end position="85"/>
    </location>
</feature>
<dbReference type="OrthoDB" id="66964at2759"/>
<dbReference type="CDD" id="cd06257">
    <property type="entry name" value="DnaJ"/>
    <property type="match status" value="1"/>
</dbReference>